<proteinExistence type="predicted"/>
<comment type="caution">
    <text evidence="1">The sequence shown here is derived from an EMBL/GenBank/DDBJ whole genome shotgun (WGS) entry which is preliminary data.</text>
</comment>
<accession>A0AAD9QFN5</accession>
<dbReference type="AlphaFoldDB" id="A0AAD9QFN5"/>
<sequence length="241" mass="27998">MYRLISRYYVYWRYNQHYIRPPDFELVLKRRLEEITKITDSIGENLQDVSQSNQSSDENNASSNCIATAPKITLLDICVAACLWSLNHLADCFPKAPPSRTQGHSRLMTGRGWKNDGKNLFPKSPVPGFGRHLSLDMQRNLYEQRKERNLHLNTRKSDVYHAILNNRKFDKPLDCQQHSSWTTYNLLTFRLSLVLWKTTQGSSQLNFALSLENLTEEDANYDLFATFRSITQGFQLSPVFI</sequence>
<protein>
    <submittedName>
        <fullName evidence="1">Uncharacterized protein</fullName>
    </submittedName>
</protein>
<reference evidence="1" key="1">
    <citation type="journal article" date="2023" name="G3 (Bethesda)">
        <title>Whole genome assembly and annotation of the endangered Caribbean coral Acropora cervicornis.</title>
        <authorList>
            <person name="Selwyn J.D."/>
            <person name="Vollmer S.V."/>
        </authorList>
    </citation>
    <scope>NUCLEOTIDE SEQUENCE</scope>
    <source>
        <strain evidence="1">K2</strain>
    </source>
</reference>
<reference evidence="1" key="2">
    <citation type="journal article" date="2023" name="Science">
        <title>Genomic signatures of disease resistance in endangered staghorn corals.</title>
        <authorList>
            <person name="Vollmer S.V."/>
            <person name="Selwyn J.D."/>
            <person name="Despard B.A."/>
            <person name="Roesel C.L."/>
        </authorList>
    </citation>
    <scope>NUCLEOTIDE SEQUENCE</scope>
    <source>
        <strain evidence="1">K2</strain>
    </source>
</reference>
<organism evidence="1 2">
    <name type="scientific">Acropora cervicornis</name>
    <name type="common">Staghorn coral</name>
    <dbReference type="NCBI Taxonomy" id="6130"/>
    <lineage>
        <taxon>Eukaryota</taxon>
        <taxon>Metazoa</taxon>
        <taxon>Cnidaria</taxon>
        <taxon>Anthozoa</taxon>
        <taxon>Hexacorallia</taxon>
        <taxon>Scleractinia</taxon>
        <taxon>Astrocoeniina</taxon>
        <taxon>Acroporidae</taxon>
        <taxon>Acropora</taxon>
    </lineage>
</organism>
<gene>
    <name evidence="1" type="ORF">P5673_016766</name>
</gene>
<dbReference type="EMBL" id="JARQWQ010000036">
    <property type="protein sequence ID" value="KAK2560422.1"/>
    <property type="molecule type" value="Genomic_DNA"/>
</dbReference>
<evidence type="ECO:0000313" key="2">
    <source>
        <dbReference type="Proteomes" id="UP001249851"/>
    </source>
</evidence>
<dbReference type="Proteomes" id="UP001249851">
    <property type="component" value="Unassembled WGS sequence"/>
</dbReference>
<evidence type="ECO:0000313" key="1">
    <source>
        <dbReference type="EMBL" id="KAK2560422.1"/>
    </source>
</evidence>
<keyword evidence="2" id="KW-1185">Reference proteome</keyword>
<name>A0AAD9QFN5_ACRCE</name>